<dbReference type="OrthoDB" id="3863715at2759"/>
<dbReference type="SUPFAM" id="SSF57756">
    <property type="entry name" value="Retrovirus zinc finger-like domains"/>
    <property type="match status" value="1"/>
</dbReference>
<evidence type="ECO:0000256" key="5">
    <source>
        <dbReference type="PROSITE-ProRule" id="PRU00047"/>
    </source>
</evidence>
<dbReference type="PROSITE" id="PS50158">
    <property type="entry name" value="ZF_CCHC"/>
    <property type="match status" value="1"/>
</dbReference>
<proteinExistence type="predicted"/>
<keyword evidence="3 5" id="KW-0863">Zinc-finger</keyword>
<dbReference type="GO" id="GO:0003676">
    <property type="term" value="F:nucleic acid binding"/>
    <property type="evidence" value="ECO:0007669"/>
    <property type="project" value="InterPro"/>
</dbReference>
<dbReference type="Proteomes" id="UP000683360">
    <property type="component" value="Unassembled WGS sequence"/>
</dbReference>
<protein>
    <recommendedName>
        <fullName evidence="6">CCHC-type domain-containing protein</fullName>
    </recommendedName>
</protein>
<dbReference type="AlphaFoldDB" id="A0A8S3Q6B4"/>
<name>A0A8S3Q6B4_MYTED</name>
<keyword evidence="8" id="KW-1185">Reference proteome</keyword>
<evidence type="ECO:0000256" key="1">
    <source>
        <dbReference type="ARBA" id="ARBA00022723"/>
    </source>
</evidence>
<comment type="caution">
    <text evidence="7">The sequence shown here is derived from an EMBL/GenBank/DDBJ whole genome shotgun (WGS) entry which is preliminary data.</text>
</comment>
<dbReference type="Pfam" id="PF00098">
    <property type="entry name" value="zf-CCHC"/>
    <property type="match status" value="1"/>
</dbReference>
<accession>A0A8S3Q6B4</accession>
<keyword evidence="4" id="KW-0862">Zinc</keyword>
<keyword evidence="2" id="KW-0677">Repeat</keyword>
<dbReference type="InterPro" id="IPR013083">
    <property type="entry name" value="Znf_RING/FYVE/PHD"/>
</dbReference>
<dbReference type="EMBL" id="CAJPWZ010000349">
    <property type="protein sequence ID" value="CAG2190981.1"/>
    <property type="molecule type" value="Genomic_DNA"/>
</dbReference>
<dbReference type="InterPro" id="IPR036875">
    <property type="entry name" value="Znf_CCHC_sf"/>
</dbReference>
<evidence type="ECO:0000256" key="2">
    <source>
        <dbReference type="ARBA" id="ARBA00022737"/>
    </source>
</evidence>
<dbReference type="Gene3D" id="3.30.40.10">
    <property type="entry name" value="Zinc/RING finger domain, C3HC4 (zinc finger)"/>
    <property type="match status" value="1"/>
</dbReference>
<evidence type="ECO:0000256" key="4">
    <source>
        <dbReference type="ARBA" id="ARBA00022833"/>
    </source>
</evidence>
<reference evidence="7" key="1">
    <citation type="submission" date="2021-03" db="EMBL/GenBank/DDBJ databases">
        <authorList>
            <person name="Bekaert M."/>
        </authorList>
    </citation>
    <scope>NUCLEOTIDE SEQUENCE</scope>
</reference>
<evidence type="ECO:0000256" key="3">
    <source>
        <dbReference type="ARBA" id="ARBA00022771"/>
    </source>
</evidence>
<dbReference type="PANTHER" id="PTHR47103:SF8">
    <property type="entry name" value="DNA-BINDING PROTEIN"/>
    <property type="match status" value="1"/>
</dbReference>
<gene>
    <name evidence="7" type="ORF">MEDL_6236</name>
</gene>
<organism evidence="7 8">
    <name type="scientific">Mytilus edulis</name>
    <name type="common">Blue mussel</name>
    <dbReference type="NCBI Taxonomy" id="6550"/>
    <lineage>
        <taxon>Eukaryota</taxon>
        <taxon>Metazoa</taxon>
        <taxon>Spiralia</taxon>
        <taxon>Lophotrochozoa</taxon>
        <taxon>Mollusca</taxon>
        <taxon>Bivalvia</taxon>
        <taxon>Autobranchia</taxon>
        <taxon>Pteriomorphia</taxon>
        <taxon>Mytilida</taxon>
        <taxon>Mytiloidea</taxon>
        <taxon>Mytilidae</taxon>
        <taxon>Mytilinae</taxon>
        <taxon>Mytilus</taxon>
    </lineage>
</organism>
<evidence type="ECO:0000313" key="7">
    <source>
        <dbReference type="EMBL" id="CAG2190981.1"/>
    </source>
</evidence>
<dbReference type="GO" id="GO:0008270">
    <property type="term" value="F:zinc ion binding"/>
    <property type="evidence" value="ECO:0007669"/>
    <property type="project" value="UniProtKB-KW"/>
</dbReference>
<keyword evidence="1" id="KW-0479">Metal-binding</keyword>
<evidence type="ECO:0000259" key="6">
    <source>
        <dbReference type="PROSITE" id="PS50158"/>
    </source>
</evidence>
<sequence length="313" mass="35256">MSPLALQGCDIQSLNRKRLRVKGKITNCQTGDRIIISKLLDKPIARSLQIGKYMAIVMHSGQPEFENRGSYSDGNTKPCYKCLQVGHFVYDCPNDWVCRKCKLPGHKMMDCPNAFQVVGNKEEQIVTTDESVTVDDSQSTEQAEKLNPKFSRVQDRNIQHYLSLASCRDAARNCRFAESVKHEGYGTLRHVVPAVCSAGPYGAHIEECAFEGLCYCLKTSKANPQHNPSSWVECILCGQWVHDICVHVKAQDIGEDDPFLCGCDRLTQTICSLERQNQLSRKEQDNLNDEDLAAVLSSIEENEVRQNILQTHY</sequence>
<dbReference type="SMART" id="SM00343">
    <property type="entry name" value="ZnF_C2HC"/>
    <property type="match status" value="2"/>
</dbReference>
<feature type="domain" description="CCHC-type" evidence="6">
    <location>
        <begin position="79"/>
        <end position="94"/>
    </location>
</feature>
<evidence type="ECO:0000313" key="8">
    <source>
        <dbReference type="Proteomes" id="UP000683360"/>
    </source>
</evidence>
<dbReference type="InterPro" id="IPR001878">
    <property type="entry name" value="Znf_CCHC"/>
</dbReference>
<dbReference type="PANTHER" id="PTHR47103">
    <property type="entry name" value="DNA-BINDING PROTEIN"/>
    <property type="match status" value="1"/>
</dbReference>
<dbReference type="Gene3D" id="4.10.60.10">
    <property type="entry name" value="Zinc finger, CCHC-type"/>
    <property type="match status" value="1"/>
</dbReference>